<dbReference type="EMBL" id="LZPO01116990">
    <property type="protein sequence ID" value="OBS57890.1"/>
    <property type="molecule type" value="Genomic_DNA"/>
</dbReference>
<protein>
    <submittedName>
        <fullName evidence="2">Uncharacterized protein</fullName>
    </submittedName>
</protein>
<keyword evidence="3" id="KW-1185">Reference proteome</keyword>
<feature type="region of interest" description="Disordered" evidence="1">
    <location>
        <begin position="1"/>
        <end position="130"/>
    </location>
</feature>
<dbReference type="Proteomes" id="UP000092124">
    <property type="component" value="Unassembled WGS sequence"/>
</dbReference>
<sequence>TGRGGGDAEQAAGSASRSSQRQGRSASGGSPAAAAGGSRGGGGRRGAFPPARPGGAPGPALVRQSPGPPAAGGPAQGRPETLGLSGHGAARSGSLGPARSARSREGPGHPTIQGPGSRPGCSPAPCLQES</sequence>
<comment type="caution">
    <text evidence="2">The sequence shown here is derived from an EMBL/GenBank/DDBJ whole genome shotgun (WGS) entry which is preliminary data.</text>
</comment>
<evidence type="ECO:0000256" key="1">
    <source>
        <dbReference type="SAM" id="MobiDB-lite"/>
    </source>
</evidence>
<proteinExistence type="predicted"/>
<reference evidence="2 3" key="1">
    <citation type="submission" date="2016-06" db="EMBL/GenBank/DDBJ databases">
        <title>The Draft Genome Sequence and Annotation of the Desert Woodrat Neotoma lepida.</title>
        <authorList>
            <person name="Campbell M."/>
            <person name="Oakeson K.F."/>
            <person name="Yandell M."/>
            <person name="Halpert J.R."/>
            <person name="Dearing D."/>
        </authorList>
    </citation>
    <scope>NUCLEOTIDE SEQUENCE [LARGE SCALE GENOMIC DNA]</scope>
    <source>
        <strain evidence="2">417</strain>
        <tissue evidence="2">Liver</tissue>
    </source>
</reference>
<feature type="non-terminal residue" evidence="2">
    <location>
        <position position="1"/>
    </location>
</feature>
<accession>A0A1A6FWG9</accession>
<feature type="compositionally biased region" description="Low complexity" evidence="1">
    <location>
        <begin position="10"/>
        <end position="36"/>
    </location>
</feature>
<name>A0A1A6FWG9_NEOLE</name>
<gene>
    <name evidence="2" type="ORF">A6R68_10991</name>
</gene>
<evidence type="ECO:0000313" key="3">
    <source>
        <dbReference type="Proteomes" id="UP000092124"/>
    </source>
</evidence>
<evidence type="ECO:0000313" key="2">
    <source>
        <dbReference type="EMBL" id="OBS57890.1"/>
    </source>
</evidence>
<dbReference type="AlphaFoldDB" id="A0A1A6FWG9"/>
<organism evidence="2 3">
    <name type="scientific">Neotoma lepida</name>
    <name type="common">Desert woodrat</name>
    <dbReference type="NCBI Taxonomy" id="56216"/>
    <lineage>
        <taxon>Eukaryota</taxon>
        <taxon>Metazoa</taxon>
        <taxon>Chordata</taxon>
        <taxon>Craniata</taxon>
        <taxon>Vertebrata</taxon>
        <taxon>Euteleostomi</taxon>
        <taxon>Mammalia</taxon>
        <taxon>Eutheria</taxon>
        <taxon>Euarchontoglires</taxon>
        <taxon>Glires</taxon>
        <taxon>Rodentia</taxon>
        <taxon>Myomorpha</taxon>
        <taxon>Muroidea</taxon>
        <taxon>Cricetidae</taxon>
        <taxon>Neotominae</taxon>
        <taxon>Neotoma</taxon>
    </lineage>
</organism>
<feature type="non-terminal residue" evidence="2">
    <location>
        <position position="130"/>
    </location>
</feature>